<reference evidence="2 3" key="1">
    <citation type="journal article" date="2017" name="Elife">
        <title>Extensive horizontal gene transfer in cheese-associated bacteria.</title>
        <authorList>
            <person name="Bonham K.S."/>
            <person name="Wolfe B.E."/>
            <person name="Dutton R.J."/>
        </authorList>
    </citation>
    <scope>NUCLEOTIDE SEQUENCE [LARGE SCALE GENOMIC DNA]</scope>
    <source>
        <strain evidence="2 3">JB182</strain>
    </source>
</reference>
<organism evidence="2 3">
    <name type="scientific">Glutamicibacter arilaitensis</name>
    <dbReference type="NCBI Taxonomy" id="256701"/>
    <lineage>
        <taxon>Bacteria</taxon>
        <taxon>Bacillati</taxon>
        <taxon>Actinomycetota</taxon>
        <taxon>Actinomycetes</taxon>
        <taxon>Micrococcales</taxon>
        <taxon>Micrococcaceae</taxon>
        <taxon>Glutamicibacter</taxon>
    </lineage>
</organism>
<proteinExistence type="predicted"/>
<feature type="transmembrane region" description="Helical" evidence="1">
    <location>
        <begin position="5"/>
        <end position="25"/>
    </location>
</feature>
<evidence type="ECO:0000256" key="1">
    <source>
        <dbReference type="SAM" id="Phobius"/>
    </source>
</evidence>
<keyword evidence="1" id="KW-1133">Transmembrane helix</keyword>
<dbReference type="Proteomes" id="UP000235739">
    <property type="component" value="Unassembled WGS sequence"/>
</dbReference>
<evidence type="ECO:0000313" key="2">
    <source>
        <dbReference type="EMBL" id="PMQ18561.1"/>
    </source>
</evidence>
<keyword evidence="1" id="KW-0812">Transmembrane</keyword>
<name>A0A2N7RXF0_9MICC</name>
<dbReference type="AlphaFoldDB" id="A0A2N7RXF0"/>
<keyword evidence="1" id="KW-0472">Membrane</keyword>
<dbReference type="RefSeq" id="WP_102599312.1">
    <property type="nucleotide sequence ID" value="NZ_JABUYH010000010.1"/>
</dbReference>
<evidence type="ECO:0000313" key="3">
    <source>
        <dbReference type="Proteomes" id="UP000235739"/>
    </source>
</evidence>
<dbReference type="EMBL" id="PNQX01000005">
    <property type="protein sequence ID" value="PMQ18561.1"/>
    <property type="molecule type" value="Genomic_DNA"/>
</dbReference>
<comment type="caution">
    <text evidence="2">The sequence shown here is derived from an EMBL/GenBank/DDBJ whole genome shotgun (WGS) entry which is preliminary data.</text>
</comment>
<sequence>MKITFYAAFAAMVIGAMTVILMMPALFNEPSASKESLMIWAGIVFLAGLVIVRLLKRVVTKET</sequence>
<gene>
    <name evidence="2" type="ORF">CIK84_18550</name>
</gene>
<feature type="transmembrane region" description="Helical" evidence="1">
    <location>
        <begin position="37"/>
        <end position="55"/>
    </location>
</feature>
<protein>
    <submittedName>
        <fullName evidence="2">Uncharacterized protein</fullName>
    </submittedName>
</protein>
<accession>A0A2N7RXF0</accession>